<evidence type="ECO:0000313" key="2">
    <source>
        <dbReference type="Proteomes" id="UP000425960"/>
    </source>
</evidence>
<dbReference type="EMBL" id="AP021876">
    <property type="protein sequence ID" value="BBO85169.1"/>
    <property type="molecule type" value="Genomic_DNA"/>
</dbReference>
<accession>A0A5K7ZY27</accession>
<evidence type="ECO:0000313" key="1">
    <source>
        <dbReference type="EMBL" id="BBO85169.1"/>
    </source>
</evidence>
<dbReference type="Proteomes" id="UP000425960">
    <property type="component" value="Chromosome"/>
</dbReference>
<protein>
    <submittedName>
        <fullName evidence="1">Uncharacterized protein</fullName>
    </submittedName>
</protein>
<name>A0A5K7ZY27_9BACT</name>
<proteinExistence type="predicted"/>
<reference evidence="1 2" key="1">
    <citation type="submission" date="2019-11" db="EMBL/GenBank/DDBJ databases">
        <title>Comparative genomics of hydrocarbon-degrading Desulfosarcina strains.</title>
        <authorList>
            <person name="Watanabe M."/>
            <person name="Kojima H."/>
            <person name="Fukui M."/>
        </authorList>
    </citation>
    <scope>NUCLEOTIDE SEQUENCE [LARGE SCALE GENOMIC DNA]</scope>
    <source>
        <strain evidence="1 2">28bB2T</strain>
    </source>
</reference>
<dbReference type="AlphaFoldDB" id="A0A5K7ZY27"/>
<sequence length="71" mass="8128">MRLNLDELPWPVNVLTFNRAIDGMQPGDIIMATIADAHVVDNLKRILGSLPDLFFDVVQKKRGYHIQVIRK</sequence>
<dbReference type="InterPro" id="IPR036868">
    <property type="entry name" value="TusA-like_sf"/>
</dbReference>
<gene>
    <name evidence="1" type="ORF">DSCO28_57350</name>
</gene>
<dbReference type="SUPFAM" id="SSF64307">
    <property type="entry name" value="SirA-like"/>
    <property type="match status" value="1"/>
</dbReference>
<organism evidence="1 2">
    <name type="scientific">Desulfosarcina ovata subsp. sediminis</name>
    <dbReference type="NCBI Taxonomy" id="885957"/>
    <lineage>
        <taxon>Bacteria</taxon>
        <taxon>Pseudomonadati</taxon>
        <taxon>Thermodesulfobacteriota</taxon>
        <taxon>Desulfobacteria</taxon>
        <taxon>Desulfobacterales</taxon>
        <taxon>Desulfosarcinaceae</taxon>
        <taxon>Desulfosarcina</taxon>
    </lineage>
</organism>
<dbReference type="KEGG" id="dov:DSCO28_57350"/>